<dbReference type="PANTHER" id="PTHR33191:SF58">
    <property type="entry name" value="RIPENING-RELATED PROTEIN 1"/>
    <property type="match status" value="1"/>
</dbReference>
<evidence type="ECO:0000313" key="6">
    <source>
        <dbReference type="EMBL" id="KAJ3690195.1"/>
    </source>
</evidence>
<comment type="similarity">
    <text evidence="2">Belongs to the kiwellin family.</text>
</comment>
<dbReference type="PANTHER" id="PTHR33191">
    <property type="entry name" value="RIPENING-RELATED PROTEIN 2-RELATED"/>
    <property type="match status" value="1"/>
</dbReference>
<feature type="signal peptide" evidence="5">
    <location>
        <begin position="1"/>
        <end position="22"/>
    </location>
</feature>
<keyword evidence="3" id="KW-0964">Secreted</keyword>
<proteinExistence type="inferred from homology"/>
<dbReference type="Gene3D" id="2.40.40.10">
    <property type="entry name" value="RlpA-like domain"/>
    <property type="match status" value="1"/>
</dbReference>
<evidence type="ECO:0000313" key="7">
    <source>
        <dbReference type="Proteomes" id="UP001210211"/>
    </source>
</evidence>
<dbReference type="Proteomes" id="UP001210211">
    <property type="component" value="Unassembled WGS sequence"/>
</dbReference>
<evidence type="ECO:0000256" key="3">
    <source>
        <dbReference type="ARBA" id="ARBA00022525"/>
    </source>
</evidence>
<protein>
    <recommendedName>
        <fullName evidence="8">Ripening-related protein 1</fullName>
    </recommendedName>
</protein>
<dbReference type="SUPFAM" id="SSF50685">
    <property type="entry name" value="Barwin-like endoglucanases"/>
    <property type="match status" value="1"/>
</dbReference>
<dbReference type="Pfam" id="PF24300">
    <property type="entry name" value="KWL1"/>
    <property type="match status" value="1"/>
</dbReference>
<comment type="subcellular location">
    <subcellularLocation>
        <location evidence="1">Secreted</location>
    </subcellularLocation>
</comment>
<dbReference type="GO" id="GO:0005576">
    <property type="term" value="C:extracellular region"/>
    <property type="evidence" value="ECO:0007669"/>
    <property type="project" value="UniProtKB-SubCell"/>
</dbReference>
<organism evidence="6 7">
    <name type="scientific">Rhynchospora tenuis</name>
    <dbReference type="NCBI Taxonomy" id="198213"/>
    <lineage>
        <taxon>Eukaryota</taxon>
        <taxon>Viridiplantae</taxon>
        <taxon>Streptophyta</taxon>
        <taxon>Embryophyta</taxon>
        <taxon>Tracheophyta</taxon>
        <taxon>Spermatophyta</taxon>
        <taxon>Magnoliopsida</taxon>
        <taxon>Liliopsida</taxon>
        <taxon>Poales</taxon>
        <taxon>Cyperaceae</taxon>
        <taxon>Cyperoideae</taxon>
        <taxon>Rhynchosporeae</taxon>
        <taxon>Rhynchospora</taxon>
    </lineage>
</organism>
<name>A0AAD6EMR1_9POAL</name>
<reference evidence="6 7" key="1">
    <citation type="journal article" date="2022" name="Cell">
        <title>Repeat-based holocentromeres influence genome architecture and karyotype evolution.</title>
        <authorList>
            <person name="Hofstatter P.G."/>
            <person name="Thangavel G."/>
            <person name="Lux T."/>
            <person name="Neumann P."/>
            <person name="Vondrak T."/>
            <person name="Novak P."/>
            <person name="Zhang M."/>
            <person name="Costa L."/>
            <person name="Castellani M."/>
            <person name="Scott A."/>
            <person name="Toegelov H."/>
            <person name="Fuchs J."/>
            <person name="Mata-Sucre Y."/>
            <person name="Dias Y."/>
            <person name="Vanzela A.L.L."/>
            <person name="Huettel B."/>
            <person name="Almeida C.C.S."/>
            <person name="Simkova H."/>
            <person name="Souza G."/>
            <person name="Pedrosa-Harand A."/>
            <person name="Macas J."/>
            <person name="Mayer K.F.X."/>
            <person name="Houben A."/>
            <person name="Marques A."/>
        </authorList>
    </citation>
    <scope>NUCLEOTIDE SEQUENCE [LARGE SCALE GENOMIC DNA]</scope>
    <source>
        <strain evidence="6">RhyTen1mFocal</strain>
    </source>
</reference>
<sequence>MVVSFRTAVLLLTLLLPKASLSASPCKPSGYLKSESDENCDQSNGADCCEAGKSYPQYKNSPQVTDHTPAILTLNCFEEDCDGGGASACDDKFHSDDDFIVALSTGWYNNKRRCGKKIKITAENGKSVLAKVVDECDSLHGCDKDHDNQPPCRCNVVDASKAVWEELGLNTDDGEANITWSDVGEENSSWSDA</sequence>
<evidence type="ECO:0000256" key="1">
    <source>
        <dbReference type="ARBA" id="ARBA00004613"/>
    </source>
</evidence>
<evidence type="ECO:0000256" key="5">
    <source>
        <dbReference type="SAM" id="SignalP"/>
    </source>
</evidence>
<gene>
    <name evidence="6" type="ORF">LUZ61_019359</name>
</gene>
<feature type="chain" id="PRO_5042053668" description="Ripening-related protein 1" evidence="5">
    <location>
        <begin position="23"/>
        <end position="193"/>
    </location>
</feature>
<dbReference type="CDD" id="cd22270">
    <property type="entry name" value="DPBB_kiwellin-like"/>
    <property type="match status" value="1"/>
</dbReference>
<evidence type="ECO:0000256" key="4">
    <source>
        <dbReference type="ARBA" id="ARBA00022729"/>
    </source>
</evidence>
<comment type="caution">
    <text evidence="6">The sequence shown here is derived from an EMBL/GenBank/DDBJ whole genome shotgun (WGS) entry which is preliminary data.</text>
</comment>
<keyword evidence="4 5" id="KW-0732">Signal</keyword>
<dbReference type="InterPro" id="IPR039271">
    <property type="entry name" value="Kiwellin-like"/>
</dbReference>
<evidence type="ECO:0008006" key="8">
    <source>
        <dbReference type="Google" id="ProtNLM"/>
    </source>
</evidence>
<evidence type="ECO:0000256" key="2">
    <source>
        <dbReference type="ARBA" id="ARBA00005592"/>
    </source>
</evidence>
<dbReference type="InterPro" id="IPR036908">
    <property type="entry name" value="RlpA-like_sf"/>
</dbReference>
<accession>A0AAD6EMR1</accession>
<dbReference type="EMBL" id="JAMRDG010000002">
    <property type="protein sequence ID" value="KAJ3690195.1"/>
    <property type="molecule type" value="Genomic_DNA"/>
</dbReference>
<dbReference type="AlphaFoldDB" id="A0AAD6EMR1"/>
<keyword evidence="7" id="KW-1185">Reference proteome</keyword>